<keyword evidence="3" id="KW-1185">Reference proteome</keyword>
<proteinExistence type="predicted"/>
<reference evidence="2" key="1">
    <citation type="journal article" date="2019" name="bioRxiv">
        <title>The Genome of the Zebra Mussel, Dreissena polymorpha: A Resource for Invasive Species Research.</title>
        <authorList>
            <person name="McCartney M.A."/>
            <person name="Auch B."/>
            <person name="Kono T."/>
            <person name="Mallez S."/>
            <person name="Zhang Y."/>
            <person name="Obille A."/>
            <person name="Becker A."/>
            <person name="Abrahante J.E."/>
            <person name="Garbe J."/>
            <person name="Badalamenti J.P."/>
            <person name="Herman A."/>
            <person name="Mangelson H."/>
            <person name="Liachko I."/>
            <person name="Sullivan S."/>
            <person name="Sone E.D."/>
            <person name="Koren S."/>
            <person name="Silverstein K.A.T."/>
            <person name="Beckman K.B."/>
            <person name="Gohl D.M."/>
        </authorList>
    </citation>
    <scope>NUCLEOTIDE SEQUENCE</scope>
    <source>
        <strain evidence="2">Duluth1</strain>
        <tissue evidence="2">Whole animal</tissue>
    </source>
</reference>
<accession>A0A9D3YJR7</accession>
<protein>
    <submittedName>
        <fullName evidence="2">Uncharacterized protein</fullName>
    </submittedName>
</protein>
<dbReference type="Proteomes" id="UP000828390">
    <property type="component" value="Unassembled WGS sequence"/>
</dbReference>
<feature type="compositionally biased region" description="Polar residues" evidence="1">
    <location>
        <begin position="50"/>
        <end position="68"/>
    </location>
</feature>
<feature type="region of interest" description="Disordered" evidence="1">
    <location>
        <begin position="1"/>
        <end position="22"/>
    </location>
</feature>
<organism evidence="2 3">
    <name type="scientific">Dreissena polymorpha</name>
    <name type="common">Zebra mussel</name>
    <name type="synonym">Mytilus polymorpha</name>
    <dbReference type="NCBI Taxonomy" id="45954"/>
    <lineage>
        <taxon>Eukaryota</taxon>
        <taxon>Metazoa</taxon>
        <taxon>Spiralia</taxon>
        <taxon>Lophotrochozoa</taxon>
        <taxon>Mollusca</taxon>
        <taxon>Bivalvia</taxon>
        <taxon>Autobranchia</taxon>
        <taxon>Heteroconchia</taxon>
        <taxon>Euheterodonta</taxon>
        <taxon>Imparidentia</taxon>
        <taxon>Neoheterodontei</taxon>
        <taxon>Myida</taxon>
        <taxon>Dreissenoidea</taxon>
        <taxon>Dreissenidae</taxon>
        <taxon>Dreissena</taxon>
    </lineage>
</organism>
<name>A0A9D3YJR7_DREPO</name>
<dbReference type="AlphaFoldDB" id="A0A9D3YJR7"/>
<feature type="region of interest" description="Disordered" evidence="1">
    <location>
        <begin position="35"/>
        <end position="68"/>
    </location>
</feature>
<evidence type="ECO:0000256" key="1">
    <source>
        <dbReference type="SAM" id="MobiDB-lite"/>
    </source>
</evidence>
<sequence>MPLNWRLSRSEPMSSRQCSEPELSTGVIVLRPVSSPKQTHARKKTVITRAVSSTEQTMPGSRTLSNAEQSLPGNLRMLKYHWRNANGALTTWRLPCQNDYPH</sequence>
<gene>
    <name evidence="2" type="ORF">DPMN_075114</name>
</gene>
<dbReference type="EMBL" id="JAIWYP010000015">
    <property type="protein sequence ID" value="KAH3700145.1"/>
    <property type="molecule type" value="Genomic_DNA"/>
</dbReference>
<evidence type="ECO:0000313" key="2">
    <source>
        <dbReference type="EMBL" id="KAH3700145.1"/>
    </source>
</evidence>
<reference evidence="2" key="2">
    <citation type="submission" date="2020-11" db="EMBL/GenBank/DDBJ databases">
        <authorList>
            <person name="McCartney M.A."/>
            <person name="Auch B."/>
            <person name="Kono T."/>
            <person name="Mallez S."/>
            <person name="Becker A."/>
            <person name="Gohl D.M."/>
            <person name="Silverstein K.A.T."/>
            <person name="Koren S."/>
            <person name="Bechman K.B."/>
            <person name="Herman A."/>
            <person name="Abrahante J.E."/>
            <person name="Garbe J."/>
        </authorList>
    </citation>
    <scope>NUCLEOTIDE SEQUENCE</scope>
    <source>
        <strain evidence="2">Duluth1</strain>
        <tissue evidence="2">Whole animal</tissue>
    </source>
</reference>
<comment type="caution">
    <text evidence="2">The sequence shown here is derived from an EMBL/GenBank/DDBJ whole genome shotgun (WGS) entry which is preliminary data.</text>
</comment>
<evidence type="ECO:0000313" key="3">
    <source>
        <dbReference type="Proteomes" id="UP000828390"/>
    </source>
</evidence>